<protein>
    <submittedName>
        <fullName evidence="1">Uncharacterized protein</fullName>
    </submittedName>
</protein>
<gene>
    <name evidence="1" type="ORF">RHMOL_Rhmol03G0166700</name>
</gene>
<dbReference type="Proteomes" id="UP001062846">
    <property type="component" value="Chromosome 3"/>
</dbReference>
<name>A0ACC0PGG8_RHOML</name>
<dbReference type="EMBL" id="CM046390">
    <property type="protein sequence ID" value="KAI8564241.1"/>
    <property type="molecule type" value="Genomic_DNA"/>
</dbReference>
<reference evidence="1" key="1">
    <citation type="submission" date="2022-02" db="EMBL/GenBank/DDBJ databases">
        <title>Plant Genome Project.</title>
        <authorList>
            <person name="Zhang R.-G."/>
        </authorList>
    </citation>
    <scope>NUCLEOTIDE SEQUENCE</scope>
    <source>
        <strain evidence="1">AT1</strain>
    </source>
</reference>
<organism evidence="1 2">
    <name type="scientific">Rhododendron molle</name>
    <name type="common">Chinese azalea</name>
    <name type="synonym">Azalea mollis</name>
    <dbReference type="NCBI Taxonomy" id="49168"/>
    <lineage>
        <taxon>Eukaryota</taxon>
        <taxon>Viridiplantae</taxon>
        <taxon>Streptophyta</taxon>
        <taxon>Embryophyta</taxon>
        <taxon>Tracheophyta</taxon>
        <taxon>Spermatophyta</taxon>
        <taxon>Magnoliopsida</taxon>
        <taxon>eudicotyledons</taxon>
        <taxon>Gunneridae</taxon>
        <taxon>Pentapetalae</taxon>
        <taxon>asterids</taxon>
        <taxon>Ericales</taxon>
        <taxon>Ericaceae</taxon>
        <taxon>Ericoideae</taxon>
        <taxon>Rhodoreae</taxon>
        <taxon>Rhododendron</taxon>
    </lineage>
</organism>
<keyword evidence="2" id="KW-1185">Reference proteome</keyword>
<proteinExistence type="predicted"/>
<comment type="caution">
    <text evidence="1">The sequence shown here is derived from an EMBL/GenBank/DDBJ whole genome shotgun (WGS) entry which is preliminary data.</text>
</comment>
<evidence type="ECO:0000313" key="2">
    <source>
        <dbReference type="Proteomes" id="UP001062846"/>
    </source>
</evidence>
<evidence type="ECO:0000313" key="1">
    <source>
        <dbReference type="EMBL" id="KAI8564241.1"/>
    </source>
</evidence>
<sequence>MPGRSTMEAIYLLRRMVEKYRAKKNDLHMVFIDLEKAYDRVPRDIIWWVLERQGVTKGYIEVIRDMYDGAVTTIRSPVGETSEFSITVGLHQGSALSPYLFALVMDELTKQFQEDIPWCMMFADDIVLVDETARGVNTKLELWREALESKGFRISRNKTEYMVCKFSGTNSALEERVMIQDQEIPKSDHFRYLGSIISSDGEIADDVTHRIQVGWLKWRSATGVLCDKRVPTKLKGKFYRTAIRPAMLYGTECWPIKKQQVNKMSVAEMRMLRWMCGKTRRDRVRNETVREIVGVAPIEEKLRENRLRWFGHVYRRPGDAIVKRADRIAWGSNATGRGRPKLTLDAVVRKDLSLIEATGISSPNQQSVVGVLSQPCSLGNRQDREYLNTFLIYFLSFATMDNFLYSLKNKLICDGQHSKPWGISGNLLICRVLIAYENGLIVLWDITEDRAVLVRGNKDLQLKSDEVVDFPKNVSLEQFTDTLDHDQAEKEISSLCWVSSDGSILAVGYVDGDILLWNMSTAAPRKDKQGQKASNVIKLQLSSSDRRLPVIILHCSENILHTHCGGQLFVYGGDEIGSEEVLTILNLDWSSGIESLKCVGRVDLTLNGSFADMILVPNATAMEGYGISSLFVLSNPGQLHFYDDSCLSSLMSQPEKKHSVPAVQYPEVIPTVEPYMTVGKLTLSEIVSEAQHRVAHTATTPSSKWPLTGGVPSQLSFAEGDIIKRIYVAGYQDGSVCIWDATFPVLSCIFVLGSEIEGIEVAGTNASVSALDFLSSTSSLAIGNEYGLVRLYKLTGNSDKPSLHFVTETKREVHDFHCNSGAQCTAIFSIFNSPVRTLQYMNSGDRLAVGFECARVAMLDIRSLAVLFFTDCLSNSNSLAIPLAMPTFPIACGNLDHSGNKTSIESAVEVIFILTRDAHIVVMDSTTGNIISSLSMHSNELSAISIYILGK</sequence>
<accession>A0ACC0PGG8</accession>